<dbReference type="Proteomes" id="UP001166293">
    <property type="component" value="Unassembled WGS sequence"/>
</dbReference>
<keyword evidence="3" id="KW-0378">Hydrolase</keyword>
<dbReference type="EMBL" id="JAHRWL010000001">
    <property type="protein sequence ID" value="MBV2359234.1"/>
    <property type="molecule type" value="Genomic_DNA"/>
</dbReference>
<feature type="domain" description="Endonuclease/exonuclease/phosphatase" evidence="2">
    <location>
        <begin position="88"/>
        <end position="345"/>
    </location>
</feature>
<comment type="caution">
    <text evidence="3">The sequence shown here is derived from an EMBL/GenBank/DDBJ whole genome shotgun (WGS) entry which is preliminary data.</text>
</comment>
<accession>A0ABS6N5F2</accession>
<reference evidence="3" key="1">
    <citation type="submission" date="2021-06" db="EMBL/GenBank/DDBJ databases">
        <title>Thalassococcus sp. CAU 1522 isolated from sea sand, Republic of Korea.</title>
        <authorList>
            <person name="Kim W."/>
        </authorList>
    </citation>
    <scope>NUCLEOTIDE SEQUENCE</scope>
    <source>
        <strain evidence="3">CAU 1522</strain>
    </source>
</reference>
<keyword evidence="3" id="KW-0540">Nuclease</keyword>
<evidence type="ECO:0000259" key="2">
    <source>
        <dbReference type="Pfam" id="PF03372"/>
    </source>
</evidence>
<evidence type="ECO:0000256" key="1">
    <source>
        <dbReference type="SAM" id="MobiDB-lite"/>
    </source>
</evidence>
<gene>
    <name evidence="3" type="ORF">KUH32_05590</name>
</gene>
<name>A0ABS6N5F2_9RHOB</name>
<feature type="compositionally biased region" description="Basic residues" evidence="1">
    <location>
        <begin position="16"/>
        <end position="31"/>
    </location>
</feature>
<proteinExistence type="predicted"/>
<dbReference type="Pfam" id="PF03372">
    <property type="entry name" value="Exo_endo_phos"/>
    <property type="match status" value="1"/>
</dbReference>
<evidence type="ECO:0000313" key="3">
    <source>
        <dbReference type="EMBL" id="MBV2359234.1"/>
    </source>
</evidence>
<sequence>MGLSTGKPDHAGRGPAAHRRPGRRKAPPRLRPARGADHLILATLAVLGFLATACSAEALRIATWHADLSRDGPGLLLRDLMGDKDKAATAAIAELAAMGADIVVLTHVDYDAGHAALTALRDRLRSEGVDYPHLFALRPNSGTPTGRDMDGDGRLGGPRDAQGYGRFAGQGGLAVLSRLPFGPAVDMSPMLWRDLPGSRIAADDPGHDIQRLSSTGHWRLPVQTPSGTLTLIVLAATPPVFDGPEDRNGRRNADEIALAGLMLDGVLPGGLERPDWPVIVGNLNLDPDRGDGLRSAVQALLTHSRLQDPLPGLATVRWDSAGSMRVSYVLPGSAFTVTGAAVRNAVDGNGPHRPVWVDLRIP</sequence>
<keyword evidence="4" id="KW-1185">Reference proteome</keyword>
<dbReference type="GO" id="GO:0004519">
    <property type="term" value="F:endonuclease activity"/>
    <property type="evidence" value="ECO:0007669"/>
    <property type="project" value="UniProtKB-KW"/>
</dbReference>
<keyword evidence="3" id="KW-0255">Endonuclease</keyword>
<evidence type="ECO:0000313" key="4">
    <source>
        <dbReference type="Proteomes" id="UP001166293"/>
    </source>
</evidence>
<protein>
    <submittedName>
        <fullName evidence="3">Endonuclease/exonuclease/phosphatase family protein</fullName>
    </submittedName>
</protein>
<organism evidence="3 4">
    <name type="scientific">Thalassococcus arenae</name>
    <dbReference type="NCBI Taxonomy" id="2851652"/>
    <lineage>
        <taxon>Bacteria</taxon>
        <taxon>Pseudomonadati</taxon>
        <taxon>Pseudomonadota</taxon>
        <taxon>Alphaproteobacteria</taxon>
        <taxon>Rhodobacterales</taxon>
        <taxon>Roseobacteraceae</taxon>
        <taxon>Thalassococcus</taxon>
    </lineage>
</organism>
<dbReference type="InterPro" id="IPR005135">
    <property type="entry name" value="Endo/exonuclease/phosphatase"/>
</dbReference>
<feature type="region of interest" description="Disordered" evidence="1">
    <location>
        <begin position="1"/>
        <end position="31"/>
    </location>
</feature>